<keyword evidence="2" id="KW-0328">Glycosyltransferase</keyword>
<dbReference type="GO" id="GO:0016757">
    <property type="term" value="F:glycosyltransferase activity"/>
    <property type="evidence" value="ECO:0007669"/>
    <property type="project" value="UniProtKB-KW"/>
</dbReference>
<dbReference type="CDD" id="cd03801">
    <property type="entry name" value="GT4_PimA-like"/>
    <property type="match status" value="1"/>
</dbReference>
<keyword evidence="3" id="KW-1185">Reference proteome</keyword>
<dbReference type="Gene3D" id="3.40.50.2000">
    <property type="entry name" value="Glycogen Phosphorylase B"/>
    <property type="match status" value="2"/>
</dbReference>
<sequence length="685" mass="77243">MNSIKILHIMQSLGIGGAALSMMATAKYSSKLGGFQHRIMSLAPAKPNAVEKAIEAGMRVINAPDRATLVREIESADIVQVHFWNNPQLYEFLRSNLPEMRLLMWFHIAGDRAPQVITPKLVGFSDFAIACNPYSYELPVFHSLPTEVRCHKIGMVYDGTDFERLSNLQPQVHDSFNVGYIGTVNLAKMHPNYVPMSAAINIPNVRFIVCGGPFKSYFKQQAGLLGATERFEFRGFVEDIKSVLENLDIYGYPVGEDTYAAAELNLQEAMFAGVPPVVFPYGGIKRLVVDDYTGLIVHSELEYKQAIEYLYHHPEERARLGGNAREYAKQIFGAENAAKKLNPIYERLLQRPKRDRTWGVMMGYRQVDQLISLEDVTGKVEKLSGSECFIQSLGDTAPEFKVSQASDNIEELFEADHQIARASTLLATGEGGISQYRDYYENDGYLSFWWGLRDQYQGKYDAALTEFIKAIDLGCNHWRLGWYVAQLALKVNNIPLAKQAVSEVIRAVPDFAEAHELLESIELMSRPGYLSEREESEFAKALRLREVNLIIFPDWSQPEEPLLEELASIIRAIATHPDKSLMTLLIDTNNITEEEVDAAVSGVIMSLMMEEELDLDDGPDISLLTELTETEWKALFPRVHGKIVMKNENKEATVPIQVENVPEYPLDSISDRRVVRGEDGAWMLR</sequence>
<dbReference type="Gene3D" id="1.25.40.10">
    <property type="entry name" value="Tetratricopeptide repeat domain"/>
    <property type="match status" value="1"/>
</dbReference>
<organism evidence="2 3">
    <name type="scientific">Laspinema olomoucense D3b</name>
    <dbReference type="NCBI Taxonomy" id="2953688"/>
    <lineage>
        <taxon>Bacteria</taxon>
        <taxon>Bacillati</taxon>
        <taxon>Cyanobacteriota</taxon>
        <taxon>Cyanophyceae</taxon>
        <taxon>Oscillatoriophycideae</taxon>
        <taxon>Oscillatoriales</taxon>
        <taxon>Laspinemataceae</taxon>
        <taxon>Laspinema</taxon>
        <taxon>Laspinema olomoucense</taxon>
    </lineage>
</organism>
<dbReference type="EC" id="2.4.-.-" evidence="2"/>
<keyword evidence="2" id="KW-0808">Transferase</keyword>
<accession>A0ABT2NCW5</accession>
<dbReference type="PANTHER" id="PTHR12526">
    <property type="entry name" value="GLYCOSYLTRANSFERASE"/>
    <property type="match status" value="1"/>
</dbReference>
<dbReference type="SUPFAM" id="SSF48452">
    <property type="entry name" value="TPR-like"/>
    <property type="match status" value="1"/>
</dbReference>
<dbReference type="Pfam" id="PF00534">
    <property type="entry name" value="Glycos_transf_1"/>
    <property type="match status" value="1"/>
</dbReference>
<dbReference type="InterPro" id="IPR011990">
    <property type="entry name" value="TPR-like_helical_dom_sf"/>
</dbReference>
<feature type="domain" description="Glycosyl transferase family 1" evidence="1">
    <location>
        <begin position="181"/>
        <end position="326"/>
    </location>
</feature>
<dbReference type="RefSeq" id="WP_261236922.1">
    <property type="nucleotide sequence ID" value="NZ_JAMXFA010000039.1"/>
</dbReference>
<name>A0ABT2NCW5_9CYAN</name>
<gene>
    <name evidence="2" type="ORF">NG792_22650</name>
</gene>
<dbReference type="InterPro" id="IPR001296">
    <property type="entry name" value="Glyco_trans_1"/>
</dbReference>
<protein>
    <submittedName>
        <fullName evidence="2">Glycosyltransferase</fullName>
        <ecNumber evidence="2">2.4.-.-</ecNumber>
    </submittedName>
</protein>
<reference evidence="2 3" key="1">
    <citation type="journal article" date="2022" name="Front. Microbiol.">
        <title>High genomic differentiation and limited gene flow indicate recent cryptic speciation within the genus Laspinema (cyanobacteria).</title>
        <authorList>
            <person name="Stanojkovic A."/>
            <person name="Skoupy S."/>
            <person name="Skaloud P."/>
            <person name="Dvorak P."/>
        </authorList>
    </citation>
    <scope>NUCLEOTIDE SEQUENCE [LARGE SCALE GENOMIC DNA]</scope>
    <source>
        <strain evidence="2 3">D3b</strain>
    </source>
</reference>
<evidence type="ECO:0000313" key="3">
    <source>
        <dbReference type="Proteomes" id="UP001525961"/>
    </source>
</evidence>
<comment type="caution">
    <text evidence="2">The sequence shown here is derived from an EMBL/GenBank/DDBJ whole genome shotgun (WGS) entry which is preliminary data.</text>
</comment>
<evidence type="ECO:0000259" key="1">
    <source>
        <dbReference type="Pfam" id="PF00534"/>
    </source>
</evidence>
<dbReference type="SUPFAM" id="SSF53756">
    <property type="entry name" value="UDP-Glycosyltransferase/glycogen phosphorylase"/>
    <property type="match status" value="1"/>
</dbReference>
<dbReference type="Proteomes" id="UP001525961">
    <property type="component" value="Unassembled WGS sequence"/>
</dbReference>
<dbReference type="EMBL" id="JAMXFA010000039">
    <property type="protein sequence ID" value="MCT7980528.1"/>
    <property type="molecule type" value="Genomic_DNA"/>
</dbReference>
<evidence type="ECO:0000313" key="2">
    <source>
        <dbReference type="EMBL" id="MCT7980528.1"/>
    </source>
</evidence>
<proteinExistence type="predicted"/>
<dbReference type="PANTHER" id="PTHR12526:SF638">
    <property type="entry name" value="SPORE COAT PROTEIN SA"/>
    <property type="match status" value="1"/>
</dbReference>